<evidence type="ECO:0000256" key="1">
    <source>
        <dbReference type="SAM" id="SignalP"/>
    </source>
</evidence>
<feature type="chain" id="PRO_5002248585" description="Ig-like domain-containing protein" evidence="1">
    <location>
        <begin position="24"/>
        <end position="340"/>
    </location>
</feature>
<dbReference type="RefSeq" id="XP_016257127.1">
    <property type="nucleotide sequence ID" value="XM_016412402.1"/>
</dbReference>
<dbReference type="Proteomes" id="UP000053342">
    <property type="component" value="Unassembled WGS sequence"/>
</dbReference>
<keyword evidence="3" id="KW-1185">Reference proteome</keyword>
<sequence>MKFTSSLLTNSTAILFAVAAAQGAQVDPITTITPCPEAKDSIFPPITVTSQYQDVYTCQPRSLCIKQRCSTIFDLKAYPYVSTVIPCAWDGTTASTTTITRLDQPVRVSEHVETLTKTITATVFPSETGGQWEVWEDWHTAHMWSKEAPKPTVTTTSLYETVTRRAVAPYEDIGPLAVPGWNGSELCEECVNSKDGSRSQLLDVIECRFGVDRAGEPFHTCSEWAETWVERYLPTSTALAEAVCVSQGSVPAAGTYTWTFPQSGQPVAVTAPPTTMTTTLSVSQQETVIVEPEIVYTLPGKPWNAYVTRTFPAPTNFAFNVFVTTTVTVSVPYITRPAEK</sequence>
<dbReference type="STRING" id="215243.A0A0D2A9A3"/>
<keyword evidence="1" id="KW-0732">Signal</keyword>
<dbReference type="HOGENOM" id="CLU_059575_0_0_1"/>
<dbReference type="EMBL" id="KN847347">
    <property type="protein sequence ID" value="KIW36911.1"/>
    <property type="molecule type" value="Genomic_DNA"/>
</dbReference>
<proteinExistence type="predicted"/>
<protein>
    <recommendedName>
        <fullName evidence="4">Ig-like domain-containing protein</fullName>
    </recommendedName>
</protein>
<evidence type="ECO:0000313" key="2">
    <source>
        <dbReference type="EMBL" id="KIW36911.1"/>
    </source>
</evidence>
<gene>
    <name evidence="2" type="ORF">PV06_10815</name>
</gene>
<evidence type="ECO:0008006" key="4">
    <source>
        <dbReference type="Google" id="ProtNLM"/>
    </source>
</evidence>
<evidence type="ECO:0000313" key="3">
    <source>
        <dbReference type="Proteomes" id="UP000053342"/>
    </source>
</evidence>
<feature type="signal peptide" evidence="1">
    <location>
        <begin position="1"/>
        <end position="23"/>
    </location>
</feature>
<organism evidence="2 3">
    <name type="scientific">Exophiala oligosperma</name>
    <dbReference type="NCBI Taxonomy" id="215243"/>
    <lineage>
        <taxon>Eukaryota</taxon>
        <taxon>Fungi</taxon>
        <taxon>Dikarya</taxon>
        <taxon>Ascomycota</taxon>
        <taxon>Pezizomycotina</taxon>
        <taxon>Eurotiomycetes</taxon>
        <taxon>Chaetothyriomycetidae</taxon>
        <taxon>Chaetothyriales</taxon>
        <taxon>Herpotrichiellaceae</taxon>
        <taxon>Exophiala</taxon>
    </lineage>
</organism>
<accession>A0A0D2A9A3</accession>
<dbReference type="VEuPathDB" id="FungiDB:PV06_10815"/>
<dbReference type="AlphaFoldDB" id="A0A0D2A9A3"/>
<dbReference type="OrthoDB" id="4158477at2759"/>
<name>A0A0D2A9A3_9EURO</name>
<reference evidence="2 3" key="1">
    <citation type="submission" date="2015-01" db="EMBL/GenBank/DDBJ databases">
        <title>The Genome Sequence of Exophiala oligosperma CBS72588.</title>
        <authorList>
            <consortium name="The Broad Institute Genomics Platform"/>
            <person name="Cuomo C."/>
            <person name="de Hoog S."/>
            <person name="Gorbushina A."/>
            <person name="Stielow B."/>
            <person name="Teixiera M."/>
            <person name="Abouelleil A."/>
            <person name="Chapman S.B."/>
            <person name="Priest M."/>
            <person name="Young S.K."/>
            <person name="Wortman J."/>
            <person name="Nusbaum C."/>
            <person name="Birren B."/>
        </authorList>
    </citation>
    <scope>NUCLEOTIDE SEQUENCE [LARGE SCALE GENOMIC DNA]</scope>
    <source>
        <strain evidence="2 3">CBS 72588</strain>
    </source>
</reference>
<dbReference type="GeneID" id="27362889"/>